<dbReference type="Gene3D" id="1.10.287.130">
    <property type="match status" value="1"/>
</dbReference>
<accession>I0HAB4</accession>
<comment type="subcellular location">
    <subcellularLocation>
        <location evidence="3">Cell membrane</location>
    </subcellularLocation>
    <subcellularLocation>
        <location evidence="2">Membrane</location>
        <topology evidence="2">Multi-pass membrane protein</topology>
    </subcellularLocation>
</comment>
<dbReference type="InterPro" id="IPR003594">
    <property type="entry name" value="HATPase_dom"/>
</dbReference>
<dbReference type="SUPFAM" id="SSF55785">
    <property type="entry name" value="PYP-like sensor domain (PAS domain)"/>
    <property type="match status" value="1"/>
</dbReference>
<organism evidence="18 19">
    <name type="scientific">Actinoplanes missouriensis (strain ATCC 14538 / DSM 43046 / CBS 188.64 / JCM 3121 / NBRC 102363 / NCIMB 12654 / NRRL B-3342 / UNCC 431)</name>
    <dbReference type="NCBI Taxonomy" id="512565"/>
    <lineage>
        <taxon>Bacteria</taxon>
        <taxon>Bacillati</taxon>
        <taxon>Actinomycetota</taxon>
        <taxon>Actinomycetes</taxon>
        <taxon>Micromonosporales</taxon>
        <taxon>Micromonosporaceae</taxon>
        <taxon>Actinoplanes</taxon>
    </lineage>
</organism>
<feature type="transmembrane region" description="Helical" evidence="15">
    <location>
        <begin position="289"/>
        <end position="308"/>
    </location>
</feature>
<dbReference type="InterPro" id="IPR036097">
    <property type="entry name" value="HisK_dim/P_sf"/>
</dbReference>
<evidence type="ECO:0000256" key="15">
    <source>
        <dbReference type="SAM" id="Phobius"/>
    </source>
</evidence>
<keyword evidence="5" id="KW-0597">Phosphoprotein</keyword>
<dbReference type="PROSITE" id="PS50112">
    <property type="entry name" value="PAS"/>
    <property type="match status" value="1"/>
</dbReference>
<feature type="transmembrane region" description="Helical" evidence="15">
    <location>
        <begin position="163"/>
        <end position="184"/>
    </location>
</feature>
<dbReference type="InterPro" id="IPR000014">
    <property type="entry name" value="PAS"/>
</dbReference>
<dbReference type="InterPro" id="IPR005467">
    <property type="entry name" value="His_kinase_dom"/>
</dbReference>
<comment type="catalytic activity">
    <reaction evidence="1">
        <text>ATP + protein L-histidine = ADP + protein N-phospho-L-histidine.</text>
        <dbReference type="EC" id="2.7.13.3"/>
    </reaction>
</comment>
<dbReference type="GO" id="GO:0030295">
    <property type="term" value="F:protein kinase activator activity"/>
    <property type="evidence" value="ECO:0007669"/>
    <property type="project" value="TreeGrafter"/>
</dbReference>
<dbReference type="RefSeq" id="WP_014444840.1">
    <property type="nucleotide sequence ID" value="NC_017093.1"/>
</dbReference>
<dbReference type="PATRIC" id="fig|512565.3.peg.4720"/>
<keyword evidence="13 15" id="KW-0472">Membrane</keyword>
<dbReference type="AlphaFoldDB" id="I0HAB4"/>
<feature type="transmembrane region" description="Helical" evidence="15">
    <location>
        <begin position="210"/>
        <end position="230"/>
    </location>
</feature>
<dbReference type="Gene3D" id="3.30.565.10">
    <property type="entry name" value="Histidine kinase-like ATPase, C-terminal domain"/>
    <property type="match status" value="1"/>
</dbReference>
<dbReference type="SUPFAM" id="SSF47384">
    <property type="entry name" value="Homodimeric domain of signal transducing histidine kinase"/>
    <property type="match status" value="1"/>
</dbReference>
<evidence type="ECO:0000256" key="7">
    <source>
        <dbReference type="ARBA" id="ARBA00022692"/>
    </source>
</evidence>
<keyword evidence="19" id="KW-1185">Reference proteome</keyword>
<sequence length="689" mass="72582">MSYRISLARTMLFALVYGVAVYTGRRAALDHSGDSLVWPSAGVGALWFCAQRHARTPWVDRVLLPLILVWVTLQTGAAPWEAVLYGMAGLTQATLFRRLLARLRPNLWGGAGAEPLRAPRDLWGLLAAAFGAAASACAVGSVGEWVHQGDYPLPATVMNLARNVTSILIIGSVGICVAGALATVRSRFGGRAGWWPRARSRLAGASPWRIAEHLAIVVGTTAAYLAGFAYEDRLPLSFAMLGWTVLVATRLSTPFVLVHNSVAAGIAVTFTRGGSGPFAHVPDPTVRAVMVQLFLALVALVGLALALGRDERRQLLTQLGHEKELLRAIIDSMADGLAVIEPDGRVSLRNPAVSHLLGGVTSPDDRMADPAWYGLHHVDGTPFPEDGLAYIRALAGEDVQGVEMLVRNAGVPEGRFITVTATSLPRPGGTRSAVVLFHDVTAEHRQRDELTSFAGVVAHDLLNPLTGVQGWTEAVHDSVAGAPPHPNLEQALTDLDRLSRTSARMRGLIDGLLAYTTARQATAEPISVDTAAVLADVTGARADAAVAAGQPEPKFTIGPAPPVCADPVLLRQLLDNLIGNAIKYTAPGVTPTLVIDASRTGDMVSIRIADNGVGIPAGQHTAIFGDFHRAHTDGRFLGTGLGLAICRRIVERHGGTITAEDNAGGGSCFTVTLPAAVPAPAPDQLMTSA</sequence>
<dbReference type="SMART" id="SM00091">
    <property type="entry name" value="PAS"/>
    <property type="match status" value="1"/>
</dbReference>
<evidence type="ECO:0000256" key="3">
    <source>
        <dbReference type="ARBA" id="ARBA00004236"/>
    </source>
</evidence>
<dbReference type="GO" id="GO:0000155">
    <property type="term" value="F:phosphorelay sensor kinase activity"/>
    <property type="evidence" value="ECO:0007669"/>
    <property type="project" value="InterPro"/>
</dbReference>
<evidence type="ECO:0000256" key="11">
    <source>
        <dbReference type="ARBA" id="ARBA00022989"/>
    </source>
</evidence>
<dbReference type="Pfam" id="PF02518">
    <property type="entry name" value="HATPase_c"/>
    <property type="match status" value="1"/>
</dbReference>
<dbReference type="SMART" id="SM00388">
    <property type="entry name" value="HisKA"/>
    <property type="match status" value="1"/>
</dbReference>
<evidence type="ECO:0000259" key="17">
    <source>
        <dbReference type="PROSITE" id="PS50112"/>
    </source>
</evidence>
<dbReference type="CDD" id="cd00075">
    <property type="entry name" value="HATPase"/>
    <property type="match status" value="1"/>
</dbReference>
<dbReference type="InterPro" id="IPR004358">
    <property type="entry name" value="Sig_transdc_His_kin-like_C"/>
</dbReference>
<dbReference type="PROSITE" id="PS50109">
    <property type="entry name" value="HIS_KIN"/>
    <property type="match status" value="1"/>
</dbReference>
<feature type="domain" description="Histidine kinase" evidence="16">
    <location>
        <begin position="456"/>
        <end position="677"/>
    </location>
</feature>
<evidence type="ECO:0000256" key="13">
    <source>
        <dbReference type="ARBA" id="ARBA00023136"/>
    </source>
</evidence>
<dbReference type="Proteomes" id="UP000007882">
    <property type="component" value="Chromosome"/>
</dbReference>
<evidence type="ECO:0000256" key="8">
    <source>
        <dbReference type="ARBA" id="ARBA00022741"/>
    </source>
</evidence>
<protein>
    <recommendedName>
        <fullName evidence="14">Sensor-like histidine kinase SenX3</fullName>
        <ecNumber evidence="4">2.7.13.3</ecNumber>
    </recommendedName>
</protein>
<dbReference type="KEGG" id="ams:AMIS_47310"/>
<keyword evidence="11 15" id="KW-1133">Transmembrane helix</keyword>
<dbReference type="EMBL" id="AP012319">
    <property type="protein sequence ID" value="BAL89951.1"/>
    <property type="molecule type" value="Genomic_DNA"/>
</dbReference>
<dbReference type="HOGENOM" id="CLU_410347_0_0_11"/>
<dbReference type="OrthoDB" id="5241402at2"/>
<dbReference type="GO" id="GO:0005524">
    <property type="term" value="F:ATP binding"/>
    <property type="evidence" value="ECO:0007669"/>
    <property type="project" value="UniProtKB-KW"/>
</dbReference>
<evidence type="ECO:0000256" key="5">
    <source>
        <dbReference type="ARBA" id="ARBA00022553"/>
    </source>
</evidence>
<evidence type="ECO:0000256" key="14">
    <source>
        <dbReference type="ARBA" id="ARBA00039401"/>
    </source>
</evidence>
<evidence type="ECO:0000256" key="12">
    <source>
        <dbReference type="ARBA" id="ARBA00023012"/>
    </source>
</evidence>
<keyword evidence="8" id="KW-0547">Nucleotide-binding</keyword>
<feature type="transmembrane region" description="Helical" evidence="15">
    <location>
        <begin position="122"/>
        <end position="143"/>
    </location>
</feature>
<dbReference type="Pfam" id="PF00512">
    <property type="entry name" value="HisKA"/>
    <property type="match status" value="1"/>
</dbReference>
<reference evidence="18 19" key="1">
    <citation type="submission" date="2012-02" db="EMBL/GenBank/DDBJ databases">
        <title>Complete genome sequence of Actinoplanes missouriensis 431 (= NBRC 102363).</title>
        <authorList>
            <person name="Ohnishi Y."/>
            <person name="Ishikawa J."/>
            <person name="Sekine M."/>
            <person name="Hosoyama A."/>
            <person name="Harada T."/>
            <person name="Narita H."/>
            <person name="Hata T."/>
            <person name="Konno Y."/>
            <person name="Tutikane K."/>
            <person name="Fujita N."/>
            <person name="Horinouchi S."/>
            <person name="Hayakawa M."/>
        </authorList>
    </citation>
    <scope>NUCLEOTIDE SEQUENCE [LARGE SCALE GENOMIC DNA]</scope>
    <source>
        <strain evidence="19">ATCC 14538 / DSM 43046 / CBS 188.64 / JCM 3121 / NBRC 102363 / NCIMB 12654 / NRRL B-3342 / UNCC 431</strain>
    </source>
</reference>
<gene>
    <name evidence="18" type="ordered locus">AMIS_47310</name>
</gene>
<dbReference type="Pfam" id="PF13188">
    <property type="entry name" value="PAS_8"/>
    <property type="match status" value="1"/>
</dbReference>
<evidence type="ECO:0000256" key="9">
    <source>
        <dbReference type="ARBA" id="ARBA00022777"/>
    </source>
</evidence>
<keyword evidence="12" id="KW-0902">Two-component regulatory system</keyword>
<evidence type="ECO:0000256" key="2">
    <source>
        <dbReference type="ARBA" id="ARBA00004141"/>
    </source>
</evidence>
<dbReference type="Gene3D" id="3.30.450.20">
    <property type="entry name" value="PAS domain"/>
    <property type="match status" value="1"/>
</dbReference>
<dbReference type="PRINTS" id="PR00344">
    <property type="entry name" value="BCTRLSENSOR"/>
</dbReference>
<dbReference type="InterPro" id="IPR035965">
    <property type="entry name" value="PAS-like_dom_sf"/>
</dbReference>
<feature type="domain" description="PAS" evidence="17">
    <location>
        <begin position="322"/>
        <end position="358"/>
    </location>
</feature>
<dbReference type="FunFam" id="3.30.565.10:FF:000006">
    <property type="entry name" value="Sensor histidine kinase WalK"/>
    <property type="match status" value="1"/>
</dbReference>
<dbReference type="STRING" id="512565.AMIS_47310"/>
<evidence type="ECO:0000259" key="16">
    <source>
        <dbReference type="PROSITE" id="PS50109"/>
    </source>
</evidence>
<dbReference type="PANTHER" id="PTHR42878:SF7">
    <property type="entry name" value="SENSOR HISTIDINE KINASE GLRK"/>
    <property type="match status" value="1"/>
</dbReference>
<feature type="transmembrane region" description="Helical" evidence="15">
    <location>
        <begin position="58"/>
        <end position="77"/>
    </location>
</feature>
<feature type="transmembrane region" description="Helical" evidence="15">
    <location>
        <begin position="7"/>
        <end position="24"/>
    </location>
</feature>
<dbReference type="InterPro" id="IPR050351">
    <property type="entry name" value="BphY/WalK/GraS-like"/>
</dbReference>
<evidence type="ECO:0000256" key="1">
    <source>
        <dbReference type="ARBA" id="ARBA00000085"/>
    </source>
</evidence>
<keyword evidence="9 18" id="KW-0418">Kinase</keyword>
<keyword evidence="7 15" id="KW-0812">Transmembrane</keyword>
<evidence type="ECO:0000313" key="19">
    <source>
        <dbReference type="Proteomes" id="UP000007882"/>
    </source>
</evidence>
<keyword evidence="6" id="KW-0808">Transferase</keyword>
<evidence type="ECO:0000313" key="18">
    <source>
        <dbReference type="EMBL" id="BAL89951.1"/>
    </source>
</evidence>
<proteinExistence type="predicted"/>
<dbReference type="eggNOG" id="COG2205">
    <property type="taxonomic scope" value="Bacteria"/>
</dbReference>
<keyword evidence="10" id="KW-0067">ATP-binding</keyword>
<dbReference type="InterPro" id="IPR036890">
    <property type="entry name" value="HATPase_C_sf"/>
</dbReference>
<dbReference type="InterPro" id="IPR003661">
    <property type="entry name" value="HisK_dim/P_dom"/>
</dbReference>
<dbReference type="PANTHER" id="PTHR42878">
    <property type="entry name" value="TWO-COMPONENT HISTIDINE KINASE"/>
    <property type="match status" value="1"/>
</dbReference>
<dbReference type="SUPFAM" id="SSF55874">
    <property type="entry name" value="ATPase domain of HSP90 chaperone/DNA topoisomerase II/histidine kinase"/>
    <property type="match status" value="1"/>
</dbReference>
<evidence type="ECO:0000256" key="6">
    <source>
        <dbReference type="ARBA" id="ARBA00022679"/>
    </source>
</evidence>
<name>I0HAB4_ACTM4</name>
<dbReference type="GO" id="GO:0000156">
    <property type="term" value="F:phosphorelay response regulator activity"/>
    <property type="evidence" value="ECO:0007669"/>
    <property type="project" value="TreeGrafter"/>
</dbReference>
<dbReference type="SMART" id="SM00387">
    <property type="entry name" value="HATPase_c"/>
    <property type="match status" value="1"/>
</dbReference>
<dbReference type="EC" id="2.7.13.3" evidence="4"/>
<dbReference type="CDD" id="cd00082">
    <property type="entry name" value="HisKA"/>
    <property type="match status" value="1"/>
</dbReference>
<evidence type="ECO:0000256" key="10">
    <source>
        <dbReference type="ARBA" id="ARBA00022840"/>
    </source>
</evidence>
<dbReference type="GO" id="GO:0005886">
    <property type="term" value="C:plasma membrane"/>
    <property type="evidence" value="ECO:0007669"/>
    <property type="project" value="UniProtKB-SubCell"/>
</dbReference>
<dbReference type="GO" id="GO:0007234">
    <property type="term" value="P:osmosensory signaling via phosphorelay pathway"/>
    <property type="evidence" value="ECO:0007669"/>
    <property type="project" value="TreeGrafter"/>
</dbReference>
<evidence type="ECO:0000256" key="4">
    <source>
        <dbReference type="ARBA" id="ARBA00012438"/>
    </source>
</evidence>